<sequence>MEDPIFAHSVEGQPVTEWETLEEHSLRVAKTAETMAASFGAGPAAAAVALLHDLGKAKPGFQRKLAGERNDVTHSAEGALRLAELGPLGLALRPAIAGHHGALPNPERLDRRLAAAADIPLPGWCAPSRPTVPTGFPHNRDTFSFSLQFFVRMIYSCLTDADDRETGAFYHEVDGKGLPSVPDRLSDDMRAAFNRHMRAVAGQATPSAINVLRAEVLEHALQSAQATPGLFTLTVPTGGGKTLASLGFGLEHAAQHGLRRIVYVVPYTSIVEQTASVFREVLGSDAVLEHHASFDDSAMNEDEREQRRSGTISWNRPVIVTTGVQFFESMFAARKRRCRKLHNLAQSVIILDEAQSLPLPFLRPCLAAIRELSGAYGASVVLCTATQPALTKSDGFPASEALQDVREIAPEPDRLYDVLKRVEVRNVGALSDSEVAERLLCVEQVLVIVDNRAQARRLFDAIREQPSARHLSTLMTAAHRRAVLQDVRALLAAGQPVRLVSTSLIEAGVDISFPRVLRAEAGIDSIAQAAGRCNRNGELGELGLVEVFAPEVDPPPAVKQFAETARRVMATTDDPLSRAAVTAYFRDLWDQYGPDALDAAEVAGLNGILHALAKCKGRVPYEDIEAAFRLIPDGQKSVVIRDGEYGIGSDELDKLRFRKPGTVARAFQPHTVSVPYSLWDALWQAGHLKWWEEGEFGPQFAMLEHLQDYDAQAGLGIVSGGMVI</sequence>
<dbReference type="Gene3D" id="3.40.50.300">
    <property type="entry name" value="P-loop containing nucleotide triphosphate hydrolases"/>
    <property type="match status" value="2"/>
</dbReference>
<dbReference type="InterPro" id="IPR006674">
    <property type="entry name" value="HD_domain"/>
</dbReference>
<dbReference type="NCBIfam" id="TIGR01596">
    <property type="entry name" value="cas3_HD"/>
    <property type="match status" value="1"/>
</dbReference>
<keyword evidence="7" id="KW-0067">ATP-binding</keyword>
<organism evidence="11 12">
    <name type="scientific">Pontivivens insulae</name>
    <dbReference type="NCBI Taxonomy" id="1639689"/>
    <lineage>
        <taxon>Bacteria</taxon>
        <taxon>Pseudomonadati</taxon>
        <taxon>Pseudomonadota</taxon>
        <taxon>Alphaproteobacteria</taxon>
        <taxon>Rhodobacterales</taxon>
        <taxon>Paracoccaceae</taxon>
        <taxon>Pontivivens</taxon>
    </lineage>
</organism>
<dbReference type="Proteomes" id="UP000244932">
    <property type="component" value="Unassembled WGS sequence"/>
</dbReference>
<dbReference type="Gene3D" id="1.10.3210.30">
    <property type="match status" value="1"/>
</dbReference>
<gene>
    <name evidence="11" type="ORF">POI8812_03539</name>
</gene>
<keyword evidence="4" id="KW-0547">Nucleotide-binding</keyword>
<evidence type="ECO:0000256" key="8">
    <source>
        <dbReference type="ARBA" id="ARBA00023118"/>
    </source>
</evidence>
<dbReference type="SUPFAM" id="SSF109604">
    <property type="entry name" value="HD-domain/PDEase-like"/>
    <property type="match status" value="1"/>
</dbReference>
<dbReference type="PROSITE" id="PS51643">
    <property type="entry name" value="HD_CAS3"/>
    <property type="match status" value="1"/>
</dbReference>
<evidence type="ECO:0000256" key="6">
    <source>
        <dbReference type="ARBA" id="ARBA00022806"/>
    </source>
</evidence>
<evidence type="ECO:0000259" key="10">
    <source>
        <dbReference type="PROSITE" id="PS51643"/>
    </source>
</evidence>
<evidence type="ECO:0000259" key="9">
    <source>
        <dbReference type="PROSITE" id="PS51192"/>
    </source>
</evidence>
<dbReference type="InterPro" id="IPR006483">
    <property type="entry name" value="CRISPR-assoc_Cas3_HD"/>
</dbReference>
<evidence type="ECO:0000256" key="7">
    <source>
        <dbReference type="ARBA" id="ARBA00022840"/>
    </source>
</evidence>
<evidence type="ECO:0000256" key="3">
    <source>
        <dbReference type="ARBA" id="ARBA00022723"/>
    </source>
</evidence>
<comment type="similarity">
    <text evidence="1">In the N-terminal section; belongs to the CRISPR-associated nuclease Cas3-HD family.</text>
</comment>
<keyword evidence="5" id="KW-0378">Hydrolase</keyword>
<dbReference type="SMART" id="SM00487">
    <property type="entry name" value="DEXDc"/>
    <property type="match status" value="1"/>
</dbReference>
<name>A0A2R8AGI5_9RHOB</name>
<evidence type="ECO:0000256" key="4">
    <source>
        <dbReference type="ARBA" id="ARBA00022741"/>
    </source>
</evidence>
<dbReference type="InterPro" id="IPR054712">
    <property type="entry name" value="Cas3-like_dom"/>
</dbReference>
<dbReference type="Pfam" id="PF22590">
    <property type="entry name" value="Cas3-like_C_2"/>
    <property type="match status" value="1"/>
</dbReference>
<evidence type="ECO:0000313" key="11">
    <source>
        <dbReference type="EMBL" id="SPF31188.1"/>
    </source>
</evidence>
<dbReference type="InterPro" id="IPR003607">
    <property type="entry name" value="HD/PDEase_dom"/>
</dbReference>
<dbReference type="RefSeq" id="WP_108783900.1">
    <property type="nucleotide sequence ID" value="NZ_OMKW01000006.1"/>
</dbReference>
<dbReference type="EMBL" id="OMKW01000006">
    <property type="protein sequence ID" value="SPF31188.1"/>
    <property type="molecule type" value="Genomic_DNA"/>
</dbReference>
<dbReference type="AlphaFoldDB" id="A0A2R8AGI5"/>
<dbReference type="InterPro" id="IPR027417">
    <property type="entry name" value="P-loop_NTPase"/>
</dbReference>
<accession>A0A2R8AGI5</accession>
<dbReference type="OrthoDB" id="9810236at2"/>
<dbReference type="Pfam" id="PF00270">
    <property type="entry name" value="DEAD"/>
    <property type="match status" value="1"/>
</dbReference>
<keyword evidence="8" id="KW-0051">Antiviral defense</keyword>
<dbReference type="GO" id="GO:0016787">
    <property type="term" value="F:hydrolase activity"/>
    <property type="evidence" value="ECO:0007669"/>
    <property type="project" value="UniProtKB-KW"/>
</dbReference>
<keyword evidence="6" id="KW-0347">Helicase</keyword>
<evidence type="ECO:0000313" key="12">
    <source>
        <dbReference type="Proteomes" id="UP000244932"/>
    </source>
</evidence>
<keyword evidence="3" id="KW-0479">Metal-binding</keyword>
<evidence type="ECO:0000256" key="1">
    <source>
        <dbReference type="ARBA" id="ARBA00006847"/>
    </source>
</evidence>
<dbReference type="Pfam" id="PF01966">
    <property type="entry name" value="HD"/>
    <property type="match status" value="1"/>
</dbReference>
<dbReference type="CDD" id="cd09641">
    <property type="entry name" value="Cas3''_I"/>
    <property type="match status" value="1"/>
</dbReference>
<feature type="domain" description="Helicase ATP-binding" evidence="9">
    <location>
        <begin position="222"/>
        <end position="405"/>
    </location>
</feature>
<dbReference type="GO" id="GO:0003676">
    <property type="term" value="F:nucleic acid binding"/>
    <property type="evidence" value="ECO:0007669"/>
    <property type="project" value="InterPro"/>
</dbReference>
<dbReference type="SUPFAM" id="SSF52540">
    <property type="entry name" value="P-loop containing nucleoside triphosphate hydrolases"/>
    <property type="match status" value="1"/>
</dbReference>
<evidence type="ECO:0008006" key="13">
    <source>
        <dbReference type="Google" id="ProtNLM"/>
    </source>
</evidence>
<evidence type="ECO:0000256" key="2">
    <source>
        <dbReference type="ARBA" id="ARBA00009046"/>
    </source>
</evidence>
<reference evidence="11 12" key="1">
    <citation type="submission" date="2018-03" db="EMBL/GenBank/DDBJ databases">
        <authorList>
            <person name="Keele B.F."/>
        </authorList>
    </citation>
    <scope>NUCLEOTIDE SEQUENCE [LARGE SCALE GENOMIC DNA]</scope>
    <source>
        <strain evidence="11 12">CeCT 8812</strain>
    </source>
</reference>
<dbReference type="InterPro" id="IPR038257">
    <property type="entry name" value="CRISPR-assoc_Cas3_HD_sf"/>
</dbReference>
<keyword evidence="12" id="KW-1185">Reference proteome</keyword>
<dbReference type="CDD" id="cd17930">
    <property type="entry name" value="DEXHc_cas3"/>
    <property type="match status" value="1"/>
</dbReference>
<dbReference type="SMART" id="SM00471">
    <property type="entry name" value="HDc"/>
    <property type="match status" value="1"/>
</dbReference>
<evidence type="ECO:0000256" key="5">
    <source>
        <dbReference type="ARBA" id="ARBA00022801"/>
    </source>
</evidence>
<dbReference type="GO" id="GO:0005524">
    <property type="term" value="F:ATP binding"/>
    <property type="evidence" value="ECO:0007669"/>
    <property type="project" value="UniProtKB-KW"/>
</dbReference>
<feature type="domain" description="HD Cas3-type" evidence="10">
    <location>
        <begin position="14"/>
        <end position="165"/>
    </location>
</feature>
<dbReference type="InterPro" id="IPR014001">
    <property type="entry name" value="Helicase_ATP-bd"/>
</dbReference>
<proteinExistence type="inferred from homology"/>
<dbReference type="PROSITE" id="PS51192">
    <property type="entry name" value="HELICASE_ATP_BIND_1"/>
    <property type="match status" value="1"/>
</dbReference>
<dbReference type="GO" id="GO:0004386">
    <property type="term" value="F:helicase activity"/>
    <property type="evidence" value="ECO:0007669"/>
    <property type="project" value="UniProtKB-KW"/>
</dbReference>
<comment type="similarity">
    <text evidence="2">In the central section; belongs to the CRISPR-associated helicase Cas3 family.</text>
</comment>
<dbReference type="InterPro" id="IPR011545">
    <property type="entry name" value="DEAD/DEAH_box_helicase_dom"/>
</dbReference>
<dbReference type="GO" id="GO:0051607">
    <property type="term" value="P:defense response to virus"/>
    <property type="evidence" value="ECO:0007669"/>
    <property type="project" value="UniProtKB-KW"/>
</dbReference>
<dbReference type="GO" id="GO:0046872">
    <property type="term" value="F:metal ion binding"/>
    <property type="evidence" value="ECO:0007669"/>
    <property type="project" value="UniProtKB-KW"/>
</dbReference>
<protein>
    <recommendedName>
        <fullName evidence="13">CRISPR-associated endonuclease/helicase Cas3</fullName>
    </recommendedName>
</protein>